<keyword evidence="4" id="KW-1185">Reference proteome</keyword>
<evidence type="ECO:0000313" key="3">
    <source>
        <dbReference type="EMBL" id="MBM7472207.1"/>
    </source>
</evidence>
<evidence type="ECO:0000313" key="4">
    <source>
        <dbReference type="Proteomes" id="UP000776164"/>
    </source>
</evidence>
<dbReference type="EMBL" id="JAFBBU010000001">
    <property type="protein sequence ID" value="MBM7472207.1"/>
    <property type="molecule type" value="Genomic_DNA"/>
</dbReference>
<keyword evidence="3" id="KW-0540">Nuclease</keyword>
<keyword evidence="3" id="KW-0378">Hydrolase</keyword>
<comment type="similarity">
    <text evidence="1">Belongs to the RelE toxin family.</text>
</comment>
<dbReference type="SUPFAM" id="SSF143011">
    <property type="entry name" value="RelE-like"/>
    <property type="match status" value="1"/>
</dbReference>
<feature type="region of interest" description="Disordered" evidence="2">
    <location>
        <begin position="84"/>
        <end position="121"/>
    </location>
</feature>
<dbReference type="Proteomes" id="UP000776164">
    <property type="component" value="Unassembled WGS sequence"/>
</dbReference>
<dbReference type="RefSeq" id="WP_205108761.1">
    <property type="nucleotide sequence ID" value="NZ_BAAAHT010000013.1"/>
</dbReference>
<keyword evidence="3" id="KW-0255">Endonuclease</keyword>
<dbReference type="InterPro" id="IPR035093">
    <property type="entry name" value="RelE/ParE_toxin_dom_sf"/>
</dbReference>
<reference evidence="3 4" key="1">
    <citation type="submission" date="2021-01" db="EMBL/GenBank/DDBJ databases">
        <title>Sequencing the genomes of 1000 actinobacteria strains.</title>
        <authorList>
            <person name="Klenk H.-P."/>
        </authorList>
    </citation>
    <scope>NUCLEOTIDE SEQUENCE [LARGE SCALE GENOMIC DNA]</scope>
    <source>
        <strain evidence="3 4">DSM 13057</strain>
    </source>
</reference>
<dbReference type="GO" id="GO:0004519">
    <property type="term" value="F:endonuclease activity"/>
    <property type="evidence" value="ECO:0007669"/>
    <property type="project" value="UniProtKB-KW"/>
</dbReference>
<sequence length="134" mass="15063">MSHPVIFSSTARQDLHTIPPRILPAIIEFIYGDLAASPRRVGKPLSRELSGIFSARRGSYRILYDIRGDGTRGDEITSDDIKNGDINCGDNHPNDIRSAIVDREPAEESSRTSRDDQSGMVRILRVDHRSDIYR</sequence>
<proteinExistence type="inferred from homology"/>
<dbReference type="PANTHER" id="PTHR35601">
    <property type="entry name" value="TOXIN RELE"/>
    <property type="match status" value="1"/>
</dbReference>
<organism evidence="3 4">
    <name type="scientific">Subtercola frigoramans</name>
    <dbReference type="NCBI Taxonomy" id="120298"/>
    <lineage>
        <taxon>Bacteria</taxon>
        <taxon>Bacillati</taxon>
        <taxon>Actinomycetota</taxon>
        <taxon>Actinomycetes</taxon>
        <taxon>Micrococcales</taxon>
        <taxon>Microbacteriaceae</taxon>
        <taxon>Subtercola</taxon>
    </lineage>
</organism>
<evidence type="ECO:0000256" key="2">
    <source>
        <dbReference type="SAM" id="MobiDB-lite"/>
    </source>
</evidence>
<evidence type="ECO:0000256" key="1">
    <source>
        <dbReference type="ARBA" id="ARBA00006226"/>
    </source>
</evidence>
<gene>
    <name evidence="3" type="ORF">JOE66_001841</name>
</gene>
<comment type="caution">
    <text evidence="3">The sequence shown here is derived from an EMBL/GenBank/DDBJ whole genome shotgun (WGS) entry which is preliminary data.</text>
</comment>
<dbReference type="Gene3D" id="3.30.2310.20">
    <property type="entry name" value="RelE-like"/>
    <property type="match status" value="1"/>
</dbReference>
<dbReference type="PANTHER" id="PTHR35601:SF1">
    <property type="entry name" value="TOXIN RELE"/>
    <property type="match status" value="1"/>
</dbReference>
<feature type="compositionally biased region" description="Basic and acidic residues" evidence="2">
    <location>
        <begin position="92"/>
        <end position="117"/>
    </location>
</feature>
<protein>
    <submittedName>
        <fullName evidence="3">mRNA-degrading endonuclease RelE of RelBE toxin-antitoxin system</fullName>
    </submittedName>
</protein>
<name>A0ABS2L561_9MICO</name>
<accession>A0ABS2L561</accession>